<dbReference type="GeneID" id="80400836"/>
<dbReference type="KEGG" id="vg:80400836"/>
<reference evidence="1" key="1">
    <citation type="submission" date="2020-09" db="EMBL/GenBank/DDBJ databases">
        <title>Leviviricetes taxonomy.</title>
        <authorList>
            <person name="Stockdale S.R."/>
            <person name="Callanan J."/>
            <person name="Adriaenssens E.M."/>
            <person name="Kuhn J.H."/>
            <person name="Rumnieks J."/>
            <person name="Shkoporov A."/>
            <person name="Draper L.A."/>
            <person name="Ross P."/>
            <person name="Hill C."/>
        </authorList>
    </citation>
    <scope>NUCLEOTIDE SEQUENCE</scope>
</reference>
<sequence>MPQSYPTVEQRRTNALFKASRSSAPVGTNARKSLKDSYTITAKELWNLSNDWEVHLLMNLFGPELMGSIALALDPAKRFREGGQLVDVARRRRVRDKKSYESGYSGNRTIRYYRNYVEVDDIGISIVPEFLFEEVYEDITETLHPNISTSTTFFEDSTDSLRAPGCKYNEMEASKASDTTHNTPPGEPITCYRTSVHHRTALHPLAVDRTEAVTTFAFRNGPIVPIVGNFGNDSGLEQLHDQVKQFATDNLDDYLPKCLSNRRMFDAAYQLGELRELPKLFLQFDRFYKYLRTLAKDPKTALVTIDKLSGDAYLAYLFGQQSIQKSIESLMKLPESYSKKVNFLLRKDKKRVSQRFTKVYKKPSQMGQLMPSYTYMIPHFCEYEPFDEKIDFNPILELRCVVNSTISFPELAVPKFSQSRYRELIGLNPTIADLYNLLPWTWLSDWYTGLGKYISLLETIARDKDIINYGFVTVLLDHNYNQVGNIRIYRVVTSVSSDTEGEISHERSEPVDIPYRTGGRLKYRTRFSVDDLFGVKSVLDKQGLLTETQKKILWALLTKFL</sequence>
<gene>
    <name evidence="1" type="primary">SRR5467091_12_1</name>
</gene>
<name>A0A8S5L4Y7_9VIRU</name>
<dbReference type="Proteomes" id="UP000680223">
    <property type="component" value="Segment"/>
</dbReference>
<organism evidence="1 2">
    <name type="scientific">ssRNA phage SRR5467091_12</name>
    <dbReference type="NCBI Taxonomy" id="2786462"/>
    <lineage>
        <taxon>Viruses</taxon>
        <taxon>Riboviria</taxon>
        <taxon>Orthornavirae</taxon>
        <taxon>Lenarviricota</taxon>
        <taxon>Leviviricetes</taxon>
        <taxon>Timlovirales</taxon>
        <taxon>Steitzviridae</taxon>
        <taxon>Tuskovirus</taxon>
        <taxon>Tuskovirus caenadaptatum</taxon>
    </lineage>
</organism>
<dbReference type="EMBL" id="BK014120">
    <property type="protein sequence ID" value="DAD52492.1"/>
    <property type="molecule type" value="Genomic_RNA"/>
</dbReference>
<evidence type="ECO:0000313" key="1">
    <source>
        <dbReference type="EMBL" id="DAD52492.1"/>
    </source>
</evidence>
<keyword evidence="2" id="KW-1185">Reference proteome</keyword>
<evidence type="ECO:0000313" key="2">
    <source>
        <dbReference type="Proteomes" id="UP000680223"/>
    </source>
</evidence>
<dbReference type="RefSeq" id="YP_010771175.1">
    <property type="nucleotide sequence ID" value="NC_074510.1"/>
</dbReference>
<proteinExistence type="predicted"/>
<accession>A0A8S5L4Y7</accession>
<protein>
    <submittedName>
        <fullName evidence="1">Maturation protein</fullName>
    </submittedName>
</protein>